<dbReference type="Pfam" id="PF06413">
    <property type="entry name" value="Neugrin"/>
    <property type="match status" value="1"/>
</dbReference>
<feature type="compositionally biased region" description="Basic residues" evidence="5">
    <location>
        <begin position="89"/>
        <end position="105"/>
    </location>
</feature>
<dbReference type="GO" id="GO:0005634">
    <property type="term" value="C:nucleus"/>
    <property type="evidence" value="ECO:0007669"/>
    <property type="project" value="TreeGrafter"/>
</dbReference>
<dbReference type="PANTHER" id="PTHR13475:SF3">
    <property type="entry name" value="NEUGRIN"/>
    <property type="match status" value="1"/>
</dbReference>
<dbReference type="InterPro" id="IPR010487">
    <property type="entry name" value="NGRN/Rrg9"/>
</dbReference>
<dbReference type="GO" id="GO:0005739">
    <property type="term" value="C:mitochondrion"/>
    <property type="evidence" value="ECO:0007669"/>
    <property type="project" value="UniProtKB-SubCell"/>
</dbReference>
<dbReference type="AlphaFoldDB" id="A0A367YNX8"/>
<comment type="caution">
    <text evidence="6">The sequence shown here is derived from an EMBL/GenBank/DDBJ whole genome shotgun (WGS) entry which is preliminary data.</text>
</comment>
<name>A0A367YNX8_9ASCO</name>
<evidence type="ECO:0000256" key="4">
    <source>
        <dbReference type="ARBA" id="ARBA00013566"/>
    </source>
</evidence>
<dbReference type="STRING" id="5486.A0A367YNX8"/>
<evidence type="ECO:0000256" key="2">
    <source>
        <dbReference type="ARBA" id="ARBA00004173"/>
    </source>
</evidence>
<comment type="similarity">
    <text evidence="3">Belongs to the RRG9 family.</text>
</comment>
<reference evidence="6 7" key="1">
    <citation type="submission" date="2018-06" db="EMBL/GenBank/DDBJ databases">
        <title>Whole genome sequencing of Candida tropicalis (genome annotated by CSBL at Korea University).</title>
        <authorList>
            <person name="Ahn J."/>
        </authorList>
    </citation>
    <scope>NUCLEOTIDE SEQUENCE [LARGE SCALE GENOMIC DNA]</scope>
    <source>
        <strain evidence="6 7">ATCC 20962</strain>
    </source>
</reference>
<comment type="subcellular location">
    <subcellularLocation>
        <location evidence="2">Mitochondrion</location>
    </subcellularLocation>
</comment>
<dbReference type="PANTHER" id="PTHR13475">
    <property type="entry name" value="NEUGRIN"/>
    <property type="match status" value="1"/>
</dbReference>
<evidence type="ECO:0000256" key="1">
    <source>
        <dbReference type="ARBA" id="ARBA00003548"/>
    </source>
</evidence>
<dbReference type="Proteomes" id="UP000253472">
    <property type="component" value="Unassembled WGS sequence"/>
</dbReference>
<keyword evidence="7" id="KW-1185">Reference proteome</keyword>
<evidence type="ECO:0000256" key="5">
    <source>
        <dbReference type="SAM" id="MobiDB-lite"/>
    </source>
</evidence>
<proteinExistence type="inferred from homology"/>
<gene>
    <name evidence="6" type="primary">RRG9_0</name>
    <name evidence="6" type="ORF">Cantr_02588</name>
</gene>
<dbReference type="OrthoDB" id="5578174at2759"/>
<organism evidence="6 7">
    <name type="scientific">Candida viswanathii</name>
    <dbReference type="NCBI Taxonomy" id="5486"/>
    <lineage>
        <taxon>Eukaryota</taxon>
        <taxon>Fungi</taxon>
        <taxon>Dikarya</taxon>
        <taxon>Ascomycota</taxon>
        <taxon>Saccharomycotina</taxon>
        <taxon>Pichiomycetes</taxon>
        <taxon>Debaryomycetaceae</taxon>
        <taxon>Candida/Lodderomyces clade</taxon>
        <taxon>Candida</taxon>
    </lineage>
</organism>
<dbReference type="EMBL" id="QLNQ01000001">
    <property type="protein sequence ID" value="RCK67595.1"/>
    <property type="molecule type" value="Genomic_DNA"/>
</dbReference>
<comment type="function">
    <text evidence="1">Required for respiratory activity and maintenance and expression of the mitochondrial genome.</text>
</comment>
<feature type="compositionally biased region" description="Basic and acidic residues" evidence="5">
    <location>
        <begin position="38"/>
        <end position="49"/>
    </location>
</feature>
<protein>
    <recommendedName>
        <fullName evidence="4">Required for respiratory growth protein 9, mitochondrial</fullName>
    </recommendedName>
</protein>
<evidence type="ECO:0000313" key="6">
    <source>
        <dbReference type="EMBL" id="RCK67595.1"/>
    </source>
</evidence>
<evidence type="ECO:0000313" key="7">
    <source>
        <dbReference type="Proteomes" id="UP000253472"/>
    </source>
</evidence>
<evidence type="ECO:0000256" key="3">
    <source>
        <dbReference type="ARBA" id="ARBA00010895"/>
    </source>
</evidence>
<accession>A0A367YNX8</accession>
<sequence>MFRLLARPQQLPRTPLFIIPQFYSTKPPIPKLRKKIREKTEEKAQEMAQEKPTALPDQPISFEQIRKSMIKNDKKHHPNDQPEYLKRERTFRKKHGNTPWNPKRKLSRDDMAKLRHLKEIFPHYRTIDLSRLFHISPEAVRRILKSKFERD</sequence>
<feature type="region of interest" description="Disordered" evidence="5">
    <location>
        <begin position="38"/>
        <end position="57"/>
    </location>
</feature>
<feature type="region of interest" description="Disordered" evidence="5">
    <location>
        <begin position="70"/>
        <end position="105"/>
    </location>
</feature>
<feature type="compositionally biased region" description="Basic and acidic residues" evidence="5">
    <location>
        <begin position="70"/>
        <end position="88"/>
    </location>
</feature>